<proteinExistence type="predicted"/>
<organism evidence="2 3">
    <name type="scientific">Hyphomicrobium album</name>
    <dbReference type="NCBI Taxonomy" id="2665159"/>
    <lineage>
        <taxon>Bacteria</taxon>
        <taxon>Pseudomonadati</taxon>
        <taxon>Pseudomonadota</taxon>
        <taxon>Alphaproteobacteria</taxon>
        <taxon>Hyphomicrobiales</taxon>
        <taxon>Hyphomicrobiaceae</taxon>
        <taxon>Hyphomicrobium</taxon>
    </lineage>
</organism>
<feature type="domain" description="PilZ" evidence="1">
    <location>
        <begin position="22"/>
        <end position="91"/>
    </location>
</feature>
<comment type="caution">
    <text evidence="2">The sequence shown here is derived from an EMBL/GenBank/DDBJ whole genome shotgun (WGS) entry which is preliminary data.</text>
</comment>
<dbReference type="Pfam" id="PF07238">
    <property type="entry name" value="PilZ"/>
    <property type="match status" value="2"/>
</dbReference>
<dbReference type="InterPro" id="IPR009875">
    <property type="entry name" value="PilZ_domain"/>
</dbReference>
<dbReference type="AlphaFoldDB" id="A0A6I3KE88"/>
<sequence>MSTSTDAYRPTELADAAYEGQNKRRYPRYALSLPGRFMRADKLDHPSRLIDISVESAAMTTPVPLHVGEKLIVYLMHLGGIEGTVIRLFPGSFAMMISGTQRKRDKLALQIPRLAAQSEIPESEEREYPRVTADEAALLVLPDGSTMVCPLHDLSMSGAAIVTPARPPLGAEVMVDKRRATVVRHHERGIAVEFFNEGLRAAGEFGAALRPAPRR</sequence>
<dbReference type="Gene3D" id="2.40.10.220">
    <property type="entry name" value="predicted glycosyltransferase like domains"/>
    <property type="match status" value="1"/>
</dbReference>
<evidence type="ECO:0000313" key="2">
    <source>
        <dbReference type="EMBL" id="MTD93184.1"/>
    </source>
</evidence>
<evidence type="ECO:0000259" key="1">
    <source>
        <dbReference type="Pfam" id="PF07238"/>
    </source>
</evidence>
<dbReference type="RefSeq" id="WP_154737745.1">
    <property type="nucleotide sequence ID" value="NZ_WMBQ01000001.1"/>
</dbReference>
<gene>
    <name evidence="2" type="ORF">GIW81_02415</name>
</gene>
<reference evidence="2 3" key="1">
    <citation type="submission" date="2019-11" db="EMBL/GenBank/DDBJ databases">
        <title>Identification of a novel strain.</title>
        <authorList>
            <person name="Xu Q."/>
            <person name="Wang G."/>
        </authorList>
    </citation>
    <scope>NUCLEOTIDE SEQUENCE [LARGE SCALE GENOMIC DNA]</scope>
    <source>
        <strain evidence="3">xq</strain>
    </source>
</reference>
<feature type="domain" description="PilZ" evidence="1">
    <location>
        <begin position="125"/>
        <end position="196"/>
    </location>
</feature>
<accession>A0A6I3KE88</accession>
<protein>
    <submittedName>
        <fullName evidence="2">PilZ domain-containing protein</fullName>
    </submittedName>
</protein>
<keyword evidence="3" id="KW-1185">Reference proteome</keyword>
<name>A0A6I3KE88_9HYPH</name>
<dbReference type="SUPFAM" id="SSF141371">
    <property type="entry name" value="PilZ domain-like"/>
    <property type="match status" value="2"/>
</dbReference>
<dbReference type="Proteomes" id="UP000440694">
    <property type="component" value="Unassembled WGS sequence"/>
</dbReference>
<dbReference type="GO" id="GO:0035438">
    <property type="term" value="F:cyclic-di-GMP binding"/>
    <property type="evidence" value="ECO:0007669"/>
    <property type="project" value="InterPro"/>
</dbReference>
<evidence type="ECO:0000313" key="3">
    <source>
        <dbReference type="Proteomes" id="UP000440694"/>
    </source>
</evidence>
<dbReference type="EMBL" id="WMBQ01000001">
    <property type="protein sequence ID" value="MTD93184.1"/>
    <property type="molecule type" value="Genomic_DNA"/>
</dbReference>